<keyword evidence="13" id="KW-1185">Reference proteome</keyword>
<dbReference type="Pfam" id="PF02518">
    <property type="entry name" value="HATPase_c"/>
    <property type="match status" value="1"/>
</dbReference>
<organism evidence="12 13">
    <name type="scientific">Fodinicola feengrottensis</name>
    <dbReference type="NCBI Taxonomy" id="435914"/>
    <lineage>
        <taxon>Bacteria</taxon>
        <taxon>Bacillati</taxon>
        <taxon>Actinomycetota</taxon>
        <taxon>Actinomycetes</taxon>
        <taxon>Mycobacteriales</taxon>
        <taxon>Fodinicola</taxon>
    </lineage>
</organism>
<proteinExistence type="predicted"/>
<dbReference type="SMART" id="SM00387">
    <property type="entry name" value="HATPase_c"/>
    <property type="match status" value="1"/>
</dbReference>
<feature type="transmembrane region" description="Helical" evidence="10">
    <location>
        <begin position="77"/>
        <end position="104"/>
    </location>
</feature>
<evidence type="ECO:0000256" key="9">
    <source>
        <dbReference type="SAM" id="Coils"/>
    </source>
</evidence>
<evidence type="ECO:0000256" key="3">
    <source>
        <dbReference type="ARBA" id="ARBA00022553"/>
    </source>
</evidence>
<dbReference type="CDD" id="cd16917">
    <property type="entry name" value="HATPase_UhpB-NarQ-NarX-like"/>
    <property type="match status" value="1"/>
</dbReference>
<dbReference type="RefSeq" id="WP_344306803.1">
    <property type="nucleotide sequence ID" value="NZ_BAAANY010000002.1"/>
</dbReference>
<keyword evidence="10" id="KW-0812">Transmembrane</keyword>
<dbReference type="EC" id="2.7.13.3" evidence="2"/>
<evidence type="ECO:0000313" key="12">
    <source>
        <dbReference type="EMBL" id="GAA1659045.1"/>
    </source>
</evidence>
<evidence type="ECO:0000256" key="8">
    <source>
        <dbReference type="ARBA" id="ARBA00023012"/>
    </source>
</evidence>
<dbReference type="InterPro" id="IPR003594">
    <property type="entry name" value="HATPase_dom"/>
</dbReference>
<evidence type="ECO:0000256" key="5">
    <source>
        <dbReference type="ARBA" id="ARBA00022741"/>
    </source>
</evidence>
<dbReference type="Pfam" id="PF07730">
    <property type="entry name" value="HisKA_3"/>
    <property type="match status" value="1"/>
</dbReference>
<sequence>MNAAWFRDRRPSRYDLALGLVTGGVIAFNGITGIGLGGVDLRRFDVVGALLVAAVTAATILRRRYPVPTAVTNLTCMLLWFLLGFYGRVILIVPIIVCVTLTIVLGRWSGILAGLLTIGFGTGTIRLLFSDHRFVDYSVIAVLLALSSVAFGEAIRYNLAWRKVMTERVAQLERERDAEAARLVNEERLRIAYEVHDVIAHSIASISVQAGVASHVIDRRPEKAKESLDAIKQTSTEALGELRSVLGALRSQDANLDERHPAASLRRLPELTRMAEAAGLHATVTVLGEPATLPAAVELAAYRIVQEALTNVVRHAHASKVAIQLTYRSDALGITVEDDGSGSGSFGGSGSGLAGMRERARTLGGTFDAGRVGGGFQVACQLPVESR</sequence>
<evidence type="ECO:0000259" key="11">
    <source>
        <dbReference type="SMART" id="SM00387"/>
    </source>
</evidence>
<feature type="transmembrane region" description="Helical" evidence="10">
    <location>
        <begin position="135"/>
        <end position="155"/>
    </location>
</feature>
<protein>
    <recommendedName>
        <fullName evidence="2">histidine kinase</fullName>
        <ecNumber evidence="2">2.7.13.3</ecNumber>
    </recommendedName>
</protein>
<dbReference type="InterPro" id="IPR050482">
    <property type="entry name" value="Sensor_HK_TwoCompSys"/>
</dbReference>
<evidence type="ECO:0000313" key="13">
    <source>
        <dbReference type="Proteomes" id="UP001500618"/>
    </source>
</evidence>
<keyword evidence="5" id="KW-0547">Nucleotide-binding</keyword>
<dbReference type="InterPro" id="IPR011712">
    <property type="entry name" value="Sig_transdc_His_kin_sub3_dim/P"/>
</dbReference>
<evidence type="ECO:0000256" key="6">
    <source>
        <dbReference type="ARBA" id="ARBA00022777"/>
    </source>
</evidence>
<dbReference type="InterPro" id="IPR036890">
    <property type="entry name" value="HATPase_C_sf"/>
</dbReference>
<feature type="domain" description="Histidine kinase/HSP90-like ATPase" evidence="11">
    <location>
        <begin position="296"/>
        <end position="386"/>
    </location>
</feature>
<gene>
    <name evidence="12" type="ORF">GCM10009765_05490</name>
</gene>
<evidence type="ECO:0000256" key="1">
    <source>
        <dbReference type="ARBA" id="ARBA00000085"/>
    </source>
</evidence>
<evidence type="ECO:0000256" key="10">
    <source>
        <dbReference type="SAM" id="Phobius"/>
    </source>
</evidence>
<keyword evidence="6 12" id="KW-0418">Kinase</keyword>
<reference evidence="13" key="1">
    <citation type="journal article" date="2019" name="Int. J. Syst. Evol. Microbiol.">
        <title>The Global Catalogue of Microorganisms (GCM) 10K type strain sequencing project: providing services to taxonomists for standard genome sequencing and annotation.</title>
        <authorList>
            <consortium name="The Broad Institute Genomics Platform"/>
            <consortium name="The Broad Institute Genome Sequencing Center for Infectious Disease"/>
            <person name="Wu L."/>
            <person name="Ma J."/>
        </authorList>
    </citation>
    <scope>NUCLEOTIDE SEQUENCE [LARGE SCALE GENOMIC DNA]</scope>
    <source>
        <strain evidence="13">JCM 14718</strain>
    </source>
</reference>
<comment type="caution">
    <text evidence="12">The sequence shown here is derived from an EMBL/GenBank/DDBJ whole genome shotgun (WGS) entry which is preliminary data.</text>
</comment>
<keyword evidence="4" id="KW-0808">Transferase</keyword>
<dbReference type="SUPFAM" id="SSF55874">
    <property type="entry name" value="ATPase domain of HSP90 chaperone/DNA topoisomerase II/histidine kinase"/>
    <property type="match status" value="1"/>
</dbReference>
<evidence type="ECO:0000256" key="2">
    <source>
        <dbReference type="ARBA" id="ARBA00012438"/>
    </source>
</evidence>
<name>A0ABP4RVB1_9ACTN</name>
<feature type="transmembrane region" description="Helical" evidence="10">
    <location>
        <begin position="111"/>
        <end position="129"/>
    </location>
</feature>
<dbReference type="Proteomes" id="UP001500618">
    <property type="component" value="Unassembled WGS sequence"/>
</dbReference>
<dbReference type="EMBL" id="BAAANY010000002">
    <property type="protein sequence ID" value="GAA1659045.1"/>
    <property type="molecule type" value="Genomic_DNA"/>
</dbReference>
<feature type="transmembrane region" description="Helical" evidence="10">
    <location>
        <begin position="16"/>
        <end position="39"/>
    </location>
</feature>
<feature type="coiled-coil region" evidence="9">
    <location>
        <begin position="162"/>
        <end position="189"/>
    </location>
</feature>
<keyword evidence="10" id="KW-0472">Membrane</keyword>
<keyword evidence="3" id="KW-0597">Phosphoprotein</keyword>
<comment type="catalytic activity">
    <reaction evidence="1">
        <text>ATP + protein L-histidine = ADP + protein N-phospho-L-histidine.</text>
        <dbReference type="EC" id="2.7.13.3"/>
    </reaction>
</comment>
<dbReference type="GO" id="GO:0016301">
    <property type="term" value="F:kinase activity"/>
    <property type="evidence" value="ECO:0007669"/>
    <property type="project" value="UniProtKB-KW"/>
</dbReference>
<dbReference type="PANTHER" id="PTHR24421">
    <property type="entry name" value="NITRATE/NITRITE SENSOR PROTEIN NARX-RELATED"/>
    <property type="match status" value="1"/>
</dbReference>
<keyword evidence="8" id="KW-0902">Two-component regulatory system</keyword>
<dbReference type="Gene3D" id="1.20.5.1930">
    <property type="match status" value="1"/>
</dbReference>
<feature type="transmembrane region" description="Helical" evidence="10">
    <location>
        <begin position="46"/>
        <end position="65"/>
    </location>
</feature>
<keyword evidence="7" id="KW-0067">ATP-binding</keyword>
<keyword evidence="9" id="KW-0175">Coiled coil</keyword>
<keyword evidence="10" id="KW-1133">Transmembrane helix</keyword>
<dbReference type="PANTHER" id="PTHR24421:SF10">
    <property type="entry name" value="NITRATE_NITRITE SENSOR PROTEIN NARQ"/>
    <property type="match status" value="1"/>
</dbReference>
<evidence type="ECO:0000256" key="4">
    <source>
        <dbReference type="ARBA" id="ARBA00022679"/>
    </source>
</evidence>
<evidence type="ECO:0000256" key="7">
    <source>
        <dbReference type="ARBA" id="ARBA00022840"/>
    </source>
</evidence>
<dbReference type="Gene3D" id="3.30.565.10">
    <property type="entry name" value="Histidine kinase-like ATPase, C-terminal domain"/>
    <property type="match status" value="1"/>
</dbReference>
<accession>A0ABP4RVB1</accession>